<dbReference type="EMBL" id="JAUQSY010000006">
    <property type="protein sequence ID" value="MDO7875221.1"/>
    <property type="molecule type" value="Genomic_DNA"/>
</dbReference>
<organism evidence="1 2">
    <name type="scientific">Hymenobacter aranciens</name>
    <dbReference type="NCBI Taxonomy" id="3063996"/>
    <lineage>
        <taxon>Bacteria</taxon>
        <taxon>Pseudomonadati</taxon>
        <taxon>Bacteroidota</taxon>
        <taxon>Cytophagia</taxon>
        <taxon>Cytophagales</taxon>
        <taxon>Hymenobacteraceae</taxon>
        <taxon>Hymenobacter</taxon>
    </lineage>
</organism>
<evidence type="ECO:0008006" key="3">
    <source>
        <dbReference type="Google" id="ProtNLM"/>
    </source>
</evidence>
<dbReference type="Proteomes" id="UP001176429">
    <property type="component" value="Unassembled WGS sequence"/>
</dbReference>
<evidence type="ECO:0000313" key="1">
    <source>
        <dbReference type="EMBL" id="MDO7875221.1"/>
    </source>
</evidence>
<comment type="caution">
    <text evidence="1">The sequence shown here is derived from an EMBL/GenBank/DDBJ whole genome shotgun (WGS) entry which is preliminary data.</text>
</comment>
<sequence length="157" mass="16020">MVVARLSTAGQWTAGVQAAGSGSDFPTSLSVANGATIVTGTSSSPTLQLGSFSLAQNNSQQLVFTAQLGGFVTSRRAIQTVPAFTLAPTPATTATRLTWPSPSATPRPVQLLDALGCAVRQQVLPAHTTQATLDLTGLAPGLYLVRCGSAVGRLVVE</sequence>
<protein>
    <recommendedName>
        <fullName evidence="3">T9SS type A sorting domain-containing protein</fullName>
    </recommendedName>
</protein>
<gene>
    <name evidence="1" type="ORF">Q5H93_10800</name>
</gene>
<proteinExistence type="predicted"/>
<accession>A0ABT9BAC4</accession>
<keyword evidence="2" id="KW-1185">Reference proteome</keyword>
<name>A0ABT9BAC4_9BACT</name>
<reference evidence="1" key="1">
    <citation type="submission" date="2023-07" db="EMBL/GenBank/DDBJ databases">
        <authorList>
            <person name="Kim M.K."/>
        </authorList>
    </citation>
    <scope>NUCLEOTIDE SEQUENCE</scope>
    <source>
        <strain evidence="1">ASUV-10-1</strain>
    </source>
</reference>
<evidence type="ECO:0000313" key="2">
    <source>
        <dbReference type="Proteomes" id="UP001176429"/>
    </source>
</evidence>
<dbReference type="RefSeq" id="WP_305006538.1">
    <property type="nucleotide sequence ID" value="NZ_JAUQSY010000006.1"/>
</dbReference>